<dbReference type="Proteomes" id="UP000001661">
    <property type="component" value="Chromosome"/>
</dbReference>
<keyword evidence="2 6" id="KW-0698">rRNA processing</keyword>
<evidence type="ECO:0000259" key="7">
    <source>
        <dbReference type="Pfam" id="PF00590"/>
    </source>
</evidence>
<evidence type="ECO:0000313" key="9">
    <source>
        <dbReference type="Proteomes" id="UP000001661"/>
    </source>
</evidence>
<dbReference type="eggNOG" id="COG0313">
    <property type="taxonomic scope" value="Bacteria"/>
</dbReference>
<comment type="function">
    <text evidence="6">Catalyzes the 2'-O-methylation of the ribose of cytidine 1402 (C1402) in 16S rRNA.</text>
</comment>
<evidence type="ECO:0000313" key="8">
    <source>
        <dbReference type="EMBL" id="ADL11601.1"/>
    </source>
</evidence>
<dbReference type="CDD" id="cd11648">
    <property type="entry name" value="RsmI"/>
    <property type="match status" value="1"/>
</dbReference>
<dbReference type="RefSeq" id="WP_013277048.1">
    <property type="nucleotide sequence ID" value="NC_014378.1"/>
</dbReference>
<dbReference type="HAMAP" id="MF_01877">
    <property type="entry name" value="16SrRNA_methyltr_I"/>
    <property type="match status" value="1"/>
</dbReference>
<comment type="similarity">
    <text evidence="6">Belongs to the methyltransferase superfamily. RsmI family.</text>
</comment>
<dbReference type="InterPro" id="IPR014777">
    <property type="entry name" value="4pyrrole_Mease_sub1"/>
</dbReference>
<gene>
    <name evidence="6" type="primary">rsmI</name>
    <name evidence="8" type="ordered locus">Acear_0049</name>
</gene>
<name>D9QSR3_ACEAZ</name>
<keyword evidence="5 6" id="KW-0949">S-adenosyl-L-methionine</keyword>
<dbReference type="EC" id="2.1.1.198" evidence="6"/>
<reference evidence="8 9" key="1">
    <citation type="journal article" date="2010" name="Stand. Genomic Sci.">
        <title>Complete genome sequence of Acetohalobium arabaticum type strain (Z-7288).</title>
        <authorList>
            <person name="Sikorski J."/>
            <person name="Lapidus A."/>
            <person name="Chertkov O."/>
            <person name="Lucas S."/>
            <person name="Copeland A."/>
            <person name="Glavina Del Rio T."/>
            <person name="Nolan M."/>
            <person name="Tice H."/>
            <person name="Cheng J.F."/>
            <person name="Han C."/>
            <person name="Brambilla E."/>
            <person name="Pitluck S."/>
            <person name="Liolios K."/>
            <person name="Ivanova N."/>
            <person name="Mavromatis K."/>
            <person name="Mikhailova N."/>
            <person name="Pati A."/>
            <person name="Bruce D."/>
            <person name="Detter C."/>
            <person name="Tapia R."/>
            <person name="Goodwin L."/>
            <person name="Chen A."/>
            <person name="Palaniappan K."/>
            <person name="Land M."/>
            <person name="Hauser L."/>
            <person name="Chang Y.J."/>
            <person name="Jeffries C.D."/>
            <person name="Rohde M."/>
            <person name="Goker M."/>
            <person name="Spring S."/>
            <person name="Woyke T."/>
            <person name="Bristow J."/>
            <person name="Eisen J.A."/>
            <person name="Markowitz V."/>
            <person name="Hugenholtz P."/>
            <person name="Kyrpides N.C."/>
            <person name="Klenk H.P."/>
        </authorList>
    </citation>
    <scope>NUCLEOTIDE SEQUENCE [LARGE SCALE GENOMIC DNA]</scope>
    <source>
        <strain evidence="9">ATCC 49924 / DSM 5501 / Z-7288</strain>
    </source>
</reference>
<dbReference type="GO" id="GO:0070677">
    <property type="term" value="F:rRNA (cytosine-2'-O-)-methyltransferase activity"/>
    <property type="evidence" value="ECO:0007669"/>
    <property type="project" value="UniProtKB-UniRule"/>
</dbReference>
<dbReference type="InterPro" id="IPR035996">
    <property type="entry name" value="4pyrrol_Methylase_sf"/>
</dbReference>
<dbReference type="HOGENOM" id="CLU_044779_1_0_9"/>
<comment type="subcellular location">
    <subcellularLocation>
        <location evidence="6">Cytoplasm</location>
    </subcellularLocation>
</comment>
<comment type="catalytic activity">
    <reaction evidence="6">
        <text>cytidine(1402) in 16S rRNA + S-adenosyl-L-methionine = 2'-O-methylcytidine(1402) in 16S rRNA + S-adenosyl-L-homocysteine + H(+)</text>
        <dbReference type="Rhea" id="RHEA:42924"/>
        <dbReference type="Rhea" id="RHEA-COMP:10285"/>
        <dbReference type="Rhea" id="RHEA-COMP:10286"/>
        <dbReference type="ChEBI" id="CHEBI:15378"/>
        <dbReference type="ChEBI" id="CHEBI:57856"/>
        <dbReference type="ChEBI" id="CHEBI:59789"/>
        <dbReference type="ChEBI" id="CHEBI:74495"/>
        <dbReference type="ChEBI" id="CHEBI:82748"/>
        <dbReference type="EC" id="2.1.1.198"/>
    </reaction>
</comment>
<dbReference type="PANTHER" id="PTHR46111">
    <property type="entry name" value="RIBOSOMAL RNA SMALL SUBUNIT METHYLTRANSFERASE I"/>
    <property type="match status" value="1"/>
</dbReference>
<dbReference type="InterPro" id="IPR008189">
    <property type="entry name" value="rRNA_ssu_MeTfrase_I"/>
</dbReference>
<evidence type="ECO:0000256" key="5">
    <source>
        <dbReference type="ARBA" id="ARBA00022691"/>
    </source>
</evidence>
<evidence type="ECO:0000256" key="3">
    <source>
        <dbReference type="ARBA" id="ARBA00022603"/>
    </source>
</evidence>
<dbReference type="AlphaFoldDB" id="D9QSR3"/>
<dbReference type="KEGG" id="aar:Acear_0049"/>
<keyword evidence="4 6" id="KW-0808">Transferase</keyword>
<dbReference type="Gene3D" id="3.40.1010.10">
    <property type="entry name" value="Cobalt-precorrin-4 Transmethylase, Domain 1"/>
    <property type="match status" value="1"/>
</dbReference>
<dbReference type="OrthoDB" id="9809084at2"/>
<dbReference type="PANTHER" id="PTHR46111:SF1">
    <property type="entry name" value="RIBOSOMAL RNA SMALL SUBUNIT METHYLTRANSFERASE I"/>
    <property type="match status" value="1"/>
</dbReference>
<dbReference type="STRING" id="574087.Acear_0049"/>
<dbReference type="EMBL" id="CP002105">
    <property type="protein sequence ID" value="ADL11601.1"/>
    <property type="molecule type" value="Genomic_DNA"/>
</dbReference>
<sequence>MSETKLYICGTPIGNLEDISLRALKILKKVDYIAAEDTRRTQNLLNHYEIDAELISYHEHNEEEKSTKIIQMLKSGQEIALVSDAGMPGISDPGYKLTSLADEEGIRVVPIPGPTAMTAALVASGLPTDKFVFEGFLPRKEKQRQERLKELSAETRTLVFYESPYRLKDSLQNMLDILGDRKIAVWREITKKFEEKISGQVSEVLGHFEDEDPKGEITIVLDGLDADQLHYKEAAWKDLTILEHLQLMMDKGVTKKEAVKLVAKERGLPKREVYEEAIVIDAQVKK</sequence>
<keyword evidence="1 6" id="KW-0963">Cytoplasm</keyword>
<dbReference type="InterPro" id="IPR018063">
    <property type="entry name" value="SAM_MeTrfase_RsmI_CS"/>
</dbReference>
<dbReference type="InterPro" id="IPR014776">
    <property type="entry name" value="4pyrrole_Mease_sub2"/>
</dbReference>
<accession>D9QSR3</accession>
<dbReference type="SUPFAM" id="SSF53790">
    <property type="entry name" value="Tetrapyrrole methylase"/>
    <property type="match status" value="1"/>
</dbReference>
<keyword evidence="9" id="KW-1185">Reference proteome</keyword>
<feature type="domain" description="Tetrapyrrole methylase" evidence="7">
    <location>
        <begin position="5"/>
        <end position="204"/>
    </location>
</feature>
<organism evidence="8 9">
    <name type="scientific">Acetohalobium arabaticum (strain ATCC 49924 / DSM 5501 / Z-7288)</name>
    <dbReference type="NCBI Taxonomy" id="574087"/>
    <lineage>
        <taxon>Bacteria</taxon>
        <taxon>Bacillati</taxon>
        <taxon>Bacillota</taxon>
        <taxon>Clostridia</taxon>
        <taxon>Halanaerobiales</taxon>
        <taxon>Halobacteroidaceae</taxon>
        <taxon>Acetohalobium</taxon>
    </lineage>
</organism>
<dbReference type="FunFam" id="3.40.1010.10:FF:000002">
    <property type="entry name" value="Ribosomal RNA small subunit methyltransferase I"/>
    <property type="match status" value="1"/>
</dbReference>
<evidence type="ECO:0000256" key="6">
    <source>
        <dbReference type="HAMAP-Rule" id="MF_01877"/>
    </source>
</evidence>
<evidence type="ECO:0000256" key="2">
    <source>
        <dbReference type="ARBA" id="ARBA00022552"/>
    </source>
</evidence>
<dbReference type="Gene3D" id="3.30.950.10">
    <property type="entry name" value="Methyltransferase, Cobalt-precorrin-4 Transmethylase, Domain 2"/>
    <property type="match status" value="1"/>
</dbReference>
<dbReference type="PROSITE" id="PS01296">
    <property type="entry name" value="RSMI"/>
    <property type="match status" value="1"/>
</dbReference>
<dbReference type="PIRSF" id="PIRSF005917">
    <property type="entry name" value="MTase_YraL"/>
    <property type="match status" value="1"/>
</dbReference>
<evidence type="ECO:0000256" key="1">
    <source>
        <dbReference type="ARBA" id="ARBA00022490"/>
    </source>
</evidence>
<dbReference type="FunFam" id="3.30.950.10:FF:000002">
    <property type="entry name" value="Ribosomal RNA small subunit methyltransferase I"/>
    <property type="match status" value="1"/>
</dbReference>
<proteinExistence type="inferred from homology"/>
<dbReference type="GO" id="GO:0005737">
    <property type="term" value="C:cytoplasm"/>
    <property type="evidence" value="ECO:0007669"/>
    <property type="project" value="UniProtKB-SubCell"/>
</dbReference>
<protein>
    <recommendedName>
        <fullName evidence="6">Ribosomal RNA small subunit methyltransferase I</fullName>
        <ecNumber evidence="6">2.1.1.198</ecNumber>
    </recommendedName>
    <alternativeName>
        <fullName evidence="6">16S rRNA 2'-O-ribose C1402 methyltransferase</fullName>
    </alternativeName>
    <alternativeName>
        <fullName evidence="6">rRNA (cytidine-2'-O-)-methyltransferase RsmI</fullName>
    </alternativeName>
</protein>
<dbReference type="InterPro" id="IPR000878">
    <property type="entry name" value="4pyrrol_Mease"/>
</dbReference>
<keyword evidence="3 6" id="KW-0489">Methyltransferase</keyword>
<evidence type="ECO:0000256" key="4">
    <source>
        <dbReference type="ARBA" id="ARBA00022679"/>
    </source>
</evidence>
<dbReference type="Pfam" id="PF00590">
    <property type="entry name" value="TP_methylase"/>
    <property type="match status" value="1"/>
</dbReference>
<dbReference type="NCBIfam" id="TIGR00096">
    <property type="entry name" value="16S rRNA (cytidine(1402)-2'-O)-methyltransferase"/>
    <property type="match status" value="1"/>
</dbReference>